<dbReference type="PANTHER" id="PTHR21015">
    <property type="entry name" value="UDP-N-ACETYLGLUCOSAMINE--N-ACETYLMURAMYL-(PENTAPEPTIDE) PYROPHOSPHORYL-UNDECAPRENOL N-ACETYLGLUCOSAMINE TRANSFERASE 1"/>
    <property type="match status" value="1"/>
</dbReference>
<dbReference type="InterPro" id="IPR010610">
    <property type="entry name" value="EryCIII-like_C"/>
</dbReference>
<evidence type="ECO:0000259" key="1">
    <source>
        <dbReference type="Pfam" id="PF06722"/>
    </source>
</evidence>
<protein>
    <submittedName>
        <fullName evidence="2">Glycosyltransferase</fullName>
    </submittedName>
</protein>
<dbReference type="Proteomes" id="UP001576774">
    <property type="component" value="Unassembled WGS sequence"/>
</dbReference>
<keyword evidence="3" id="KW-1185">Reference proteome</keyword>
<dbReference type="SUPFAM" id="SSF53756">
    <property type="entry name" value="UDP-Glycosyltransferase/glycogen phosphorylase"/>
    <property type="match status" value="1"/>
</dbReference>
<comment type="caution">
    <text evidence="2">The sequence shown here is derived from an EMBL/GenBank/DDBJ whole genome shotgun (WGS) entry which is preliminary data.</text>
</comment>
<gene>
    <name evidence="2" type="ORF">ACE1CC_10830</name>
</gene>
<sequence length="401" mass="44726">MIERIPKIHNCFLFLPSAIALSHLTRLVLIAQELQQRGAEIAFVFPENNQILQHYNFQFFPVADAVITDFSSNVFAAYTPSLIEQCVNDELKAIEAFKPDAIIGDFRLTGAISSKIAGVPYISIVNGYMTDYFDPVDVMIPKDKRPLDYKIASIAAKAIQGKQKRDLATHFREYAQKHKLKNLVSLYDFLRGDLTLIADLPQFCPLENLPPNFRYIGPLIWEGFNATVPDFLKINQSKQIIYATTGNTGKEKFIQLIIDAFKNDNAYEVVLTTGAFIHPDAVPNIPNIHVTRFIPGSEIMKHSQAVIHCGGNGTTYQALSQGVSAVVIPFNNDQNINAWLVKKNKLGIPLSPSELTGNQVKLAVKKLLDDADIQNKVQHFKQLLTNIDAPKSAADQISTLF</sequence>
<dbReference type="CDD" id="cd03784">
    <property type="entry name" value="GT1_Gtf-like"/>
    <property type="match status" value="1"/>
</dbReference>
<dbReference type="Gene3D" id="3.40.50.2000">
    <property type="entry name" value="Glycogen Phosphorylase B"/>
    <property type="match status" value="2"/>
</dbReference>
<evidence type="ECO:0000313" key="3">
    <source>
        <dbReference type="Proteomes" id="UP001576774"/>
    </source>
</evidence>
<name>A0ABV4X3K2_9CYAN</name>
<dbReference type="Pfam" id="PF06722">
    <property type="entry name" value="EryCIII-like_C"/>
    <property type="match status" value="1"/>
</dbReference>
<feature type="domain" description="Erythromycin biosynthesis protein CIII-like C-terminal" evidence="1">
    <location>
        <begin position="268"/>
        <end position="382"/>
    </location>
</feature>
<dbReference type="EMBL" id="JBHFNQ010000086">
    <property type="protein sequence ID" value="MFB2877368.1"/>
    <property type="molecule type" value="Genomic_DNA"/>
</dbReference>
<accession>A0ABV4X3K2</accession>
<dbReference type="PANTHER" id="PTHR21015:SF22">
    <property type="entry name" value="GLYCOSYLTRANSFERASE"/>
    <property type="match status" value="1"/>
</dbReference>
<reference evidence="2 3" key="1">
    <citation type="submission" date="2024-09" db="EMBL/GenBank/DDBJ databases">
        <title>Floridaenema gen nov. (Aerosakkonemataceae, Aerosakkonematales ord. nov., Cyanobacteria) from benthic tropical and subtropical fresh waters, with the description of four new species.</title>
        <authorList>
            <person name="Moretto J.A."/>
            <person name="Berthold D.E."/>
            <person name="Lefler F.W."/>
            <person name="Huang I.-S."/>
            <person name="Laughinghouse H. IV."/>
        </authorList>
    </citation>
    <scope>NUCLEOTIDE SEQUENCE [LARGE SCALE GENOMIC DNA]</scope>
    <source>
        <strain evidence="2 3">BLCC-F46</strain>
    </source>
</reference>
<dbReference type="RefSeq" id="WP_413270469.1">
    <property type="nucleotide sequence ID" value="NZ_JBHFNQ010000086.1"/>
</dbReference>
<evidence type="ECO:0000313" key="2">
    <source>
        <dbReference type="EMBL" id="MFB2877368.1"/>
    </source>
</evidence>
<dbReference type="InterPro" id="IPR002213">
    <property type="entry name" value="UDP_glucos_trans"/>
</dbReference>
<organism evidence="2 3">
    <name type="scientific">Floridaenema aerugineum BLCC-F46</name>
    <dbReference type="NCBI Taxonomy" id="3153654"/>
    <lineage>
        <taxon>Bacteria</taxon>
        <taxon>Bacillati</taxon>
        <taxon>Cyanobacteriota</taxon>
        <taxon>Cyanophyceae</taxon>
        <taxon>Oscillatoriophycideae</taxon>
        <taxon>Aerosakkonematales</taxon>
        <taxon>Aerosakkonemataceae</taxon>
        <taxon>Floridanema</taxon>
        <taxon>Floridanema aerugineum</taxon>
    </lineage>
</organism>
<proteinExistence type="predicted"/>